<evidence type="ECO:0000313" key="8">
    <source>
        <dbReference type="EMBL" id="GAA0349642.1"/>
    </source>
</evidence>
<comment type="similarity">
    <text evidence="2">Belongs to the acyl-CoA oxidase family.</text>
</comment>
<dbReference type="InterPro" id="IPR002655">
    <property type="entry name" value="Acyl-CoA_oxidase_C"/>
</dbReference>
<dbReference type="SUPFAM" id="SSF56645">
    <property type="entry name" value="Acyl-CoA dehydrogenase NM domain-like"/>
    <property type="match status" value="1"/>
</dbReference>
<gene>
    <name evidence="8" type="ORF">GCM10010319_28110</name>
</gene>
<name>A0ABN0WXL4_9ACTN</name>
<evidence type="ECO:0000256" key="2">
    <source>
        <dbReference type="ARBA" id="ARBA00006288"/>
    </source>
</evidence>
<dbReference type="PANTHER" id="PTHR10909">
    <property type="entry name" value="ELECTRON TRANSPORT OXIDOREDUCTASE"/>
    <property type="match status" value="1"/>
</dbReference>
<keyword evidence="4" id="KW-0274">FAD</keyword>
<dbReference type="InterPro" id="IPR046373">
    <property type="entry name" value="Acyl-CoA_Oxase/DH_mid-dom_sf"/>
</dbReference>
<dbReference type="PANTHER" id="PTHR10909:SF382">
    <property type="entry name" value="ACYL-COENZYME A OXIDASE"/>
    <property type="match status" value="1"/>
</dbReference>
<dbReference type="InterPro" id="IPR009100">
    <property type="entry name" value="AcylCoA_DH/oxidase_NM_dom_sf"/>
</dbReference>
<evidence type="ECO:0000256" key="3">
    <source>
        <dbReference type="ARBA" id="ARBA00022630"/>
    </source>
</evidence>
<dbReference type="InterPro" id="IPR012258">
    <property type="entry name" value="Acyl-CoA_oxidase"/>
</dbReference>
<feature type="domain" description="Acyl-CoA oxidase C-alpha1" evidence="7">
    <location>
        <begin position="252"/>
        <end position="397"/>
    </location>
</feature>
<dbReference type="InterPro" id="IPR055060">
    <property type="entry name" value="ACOX_C_alpha1"/>
</dbReference>
<dbReference type="EMBL" id="BAAABW010000015">
    <property type="protein sequence ID" value="GAA0349642.1"/>
    <property type="molecule type" value="Genomic_DNA"/>
</dbReference>
<dbReference type="Proteomes" id="UP001500063">
    <property type="component" value="Unassembled WGS sequence"/>
</dbReference>
<sequence>MHEPWRRLVADDAFRYRPGLSPAQRVGLAYERLALLNATVDDPFALAADPYGLASMHEWTVIADGSLSTVAGIHYNLFLGSLLDHGAVGRCDTGDFTALRRIGTFMCTELEHGNDAAALRTTATFDRAGGGFVLHTPAVGAQKFMPNTSVAGGPKSAVVAARLVVDGHDHGVFLFLTPLTDENGALPGIRIRALPERTGSPVDHCLTSFDRVRLPWEALLAGEHEGLTPEGLLTGRPGSRRKRFLHAIGRVTQGKLCMSAGAVGVTRAALAVAVRYAHHRYISGPRGGERVPLAAHRSHHAPLLKGLSTAYAMTFLHRETVHRWVTHEESERERAERLVAITKAWVTWQARDITVECRERCGAQGLFPVNGIADFPLNVEGAITAEGDNLAVWVKAAAEMIFDHQAAGPRATGVPSLENPAHLRDLLAAVETAWHRRARTRLRRGSHPDSLSRWNAAVNPALEAVGVHAALQAADAFLAAVERVENPMARALLSDLCRLFLLGQVGQHTGALLVEGHLTADQAWELPDAVDNLTASLAPHMAALVEAFDLPEAFLAGLPLANSSYADAYDDPDGPWYRTP</sequence>
<comment type="caution">
    <text evidence="8">The sequence shown here is derived from an EMBL/GenBank/DDBJ whole genome shotgun (WGS) entry which is preliminary data.</text>
</comment>
<keyword evidence="5" id="KW-0560">Oxidoreductase</keyword>
<evidence type="ECO:0000256" key="4">
    <source>
        <dbReference type="ARBA" id="ARBA00022827"/>
    </source>
</evidence>
<dbReference type="SUPFAM" id="SSF47203">
    <property type="entry name" value="Acyl-CoA dehydrogenase C-terminal domain-like"/>
    <property type="match status" value="2"/>
</dbReference>
<dbReference type="Gene3D" id="1.20.140.10">
    <property type="entry name" value="Butyryl-CoA Dehydrogenase, subunit A, domain 3"/>
    <property type="match status" value="2"/>
</dbReference>
<evidence type="ECO:0000259" key="6">
    <source>
        <dbReference type="Pfam" id="PF01756"/>
    </source>
</evidence>
<dbReference type="Gene3D" id="2.40.110.10">
    <property type="entry name" value="Butyryl-CoA Dehydrogenase, subunit A, domain 2"/>
    <property type="match status" value="1"/>
</dbReference>
<feature type="domain" description="Acyl-CoA oxidase C-terminal" evidence="6">
    <location>
        <begin position="446"/>
        <end position="555"/>
    </location>
</feature>
<dbReference type="InterPro" id="IPR036250">
    <property type="entry name" value="AcylCo_DH-like_C"/>
</dbReference>
<dbReference type="Pfam" id="PF22924">
    <property type="entry name" value="ACOX_C_alpha1"/>
    <property type="match status" value="1"/>
</dbReference>
<organism evidence="8 9">
    <name type="scientific">Streptomyces blastmyceticus</name>
    <dbReference type="NCBI Taxonomy" id="68180"/>
    <lineage>
        <taxon>Bacteria</taxon>
        <taxon>Bacillati</taxon>
        <taxon>Actinomycetota</taxon>
        <taxon>Actinomycetes</taxon>
        <taxon>Kitasatosporales</taxon>
        <taxon>Streptomycetaceae</taxon>
        <taxon>Streptomyces</taxon>
    </lineage>
</organism>
<dbReference type="PIRSF" id="PIRSF000168">
    <property type="entry name" value="Acyl-CoA_oxidase"/>
    <property type="match status" value="1"/>
</dbReference>
<comment type="cofactor">
    <cofactor evidence="1">
        <name>FAD</name>
        <dbReference type="ChEBI" id="CHEBI:57692"/>
    </cofactor>
</comment>
<reference evidence="8 9" key="1">
    <citation type="journal article" date="2019" name="Int. J. Syst. Evol. Microbiol.">
        <title>The Global Catalogue of Microorganisms (GCM) 10K type strain sequencing project: providing services to taxonomists for standard genome sequencing and annotation.</title>
        <authorList>
            <consortium name="The Broad Institute Genomics Platform"/>
            <consortium name="The Broad Institute Genome Sequencing Center for Infectious Disease"/>
            <person name="Wu L."/>
            <person name="Ma J."/>
        </authorList>
    </citation>
    <scope>NUCLEOTIDE SEQUENCE [LARGE SCALE GENOMIC DNA]</scope>
    <source>
        <strain evidence="8 9">JCM 4565</strain>
    </source>
</reference>
<keyword evidence="3" id="KW-0285">Flavoprotein</keyword>
<evidence type="ECO:0000313" key="9">
    <source>
        <dbReference type="Proteomes" id="UP001500063"/>
    </source>
</evidence>
<evidence type="ECO:0000256" key="1">
    <source>
        <dbReference type="ARBA" id="ARBA00001974"/>
    </source>
</evidence>
<protein>
    <submittedName>
        <fullName evidence="8">Acyl-CoA dehydrogenase</fullName>
    </submittedName>
</protein>
<evidence type="ECO:0000259" key="7">
    <source>
        <dbReference type="Pfam" id="PF22924"/>
    </source>
</evidence>
<dbReference type="Pfam" id="PF01756">
    <property type="entry name" value="ACOX"/>
    <property type="match status" value="1"/>
</dbReference>
<keyword evidence="9" id="KW-1185">Reference proteome</keyword>
<proteinExistence type="inferred from homology"/>
<accession>A0ABN0WXL4</accession>
<evidence type="ECO:0000256" key="5">
    <source>
        <dbReference type="ARBA" id="ARBA00023002"/>
    </source>
</evidence>